<accession>A0ACC6INU6</accession>
<dbReference type="Proteomes" id="UP001261666">
    <property type="component" value="Unassembled WGS sequence"/>
</dbReference>
<comment type="caution">
    <text evidence="1">The sequence shown here is derived from an EMBL/GenBank/DDBJ whole genome shotgun (WGS) entry which is preliminary data.</text>
</comment>
<gene>
    <name evidence="1" type="ORF">QE364_003928</name>
</gene>
<evidence type="ECO:0000313" key="1">
    <source>
        <dbReference type="EMBL" id="MDR6212197.1"/>
    </source>
</evidence>
<protein>
    <submittedName>
        <fullName evidence="1">Uncharacterized protein</fullName>
    </submittedName>
</protein>
<keyword evidence="2" id="KW-1185">Reference proteome</keyword>
<sequence>MSAVPDEAVLVPVHGLGAVVTLRLRGTERATLVDTVRAAWERCLAPFPVAGEDGDGGEDGPVDGGTLDVVLDAPSADPAERHAAVAAGAVVGTALADVMHQLSPAVTLRLIERRAGALMMLHACALAHPETGRTAVLVAPSGTGKTTLARTLGTSFGYLTDETAGIDATGRLLPYPKPLSVIPVPGEPVKDQLAPAACGLAPVPADPRLAAVVLLERSPDGPEEPEVTSEPTVRALATLAGQTSYLTRVERPLHALAATIEQGGGLRRVRYRESASLAPLLAEWLA</sequence>
<reference evidence="1" key="1">
    <citation type="submission" date="2023-08" db="EMBL/GenBank/DDBJ databases">
        <title>Functional and genomic diversity of the sorghum phyllosphere microbiome.</title>
        <authorList>
            <person name="Shade A."/>
        </authorList>
    </citation>
    <scope>NUCLEOTIDE SEQUENCE</scope>
    <source>
        <strain evidence="1">SORGH_AS_0885</strain>
    </source>
</reference>
<proteinExistence type="predicted"/>
<evidence type="ECO:0000313" key="2">
    <source>
        <dbReference type="Proteomes" id="UP001261666"/>
    </source>
</evidence>
<dbReference type="EMBL" id="JAVIZJ010000019">
    <property type="protein sequence ID" value="MDR6212197.1"/>
    <property type="molecule type" value="Genomic_DNA"/>
</dbReference>
<name>A0ACC6INU6_9ACTN</name>
<organism evidence="1 2">
    <name type="scientific">Nocardioides zeae</name>
    <dbReference type="NCBI Taxonomy" id="1457234"/>
    <lineage>
        <taxon>Bacteria</taxon>
        <taxon>Bacillati</taxon>
        <taxon>Actinomycetota</taxon>
        <taxon>Actinomycetes</taxon>
        <taxon>Propionibacteriales</taxon>
        <taxon>Nocardioidaceae</taxon>
        <taxon>Nocardioides</taxon>
    </lineage>
</organism>